<dbReference type="Pfam" id="PF13403">
    <property type="entry name" value="Hint_2"/>
    <property type="match status" value="1"/>
</dbReference>
<dbReference type="InterPro" id="IPR028992">
    <property type="entry name" value="Hedgehog/Intein_dom"/>
</dbReference>
<dbReference type="Proteomes" id="UP000322545">
    <property type="component" value="Unassembled WGS sequence"/>
</dbReference>
<evidence type="ECO:0000313" key="3">
    <source>
        <dbReference type="Proteomes" id="UP000322545"/>
    </source>
</evidence>
<feature type="domain" description="Hedgehog/Intein (Hint)" evidence="1">
    <location>
        <begin position="45"/>
        <end position="182"/>
    </location>
</feature>
<sequence length="239" mass="26008">MVWENMHRVASAVDKCRSPHEIAQSAAAGLSEWHSTTPSSVSLTICFTPGTMILTETGERPIETLRPSDRVITRDSGVQEIRWIGKRRVAGHGDMAPVSIGANVFEGAQDALLVSPHHRILYTGYVAELLFGELEVLVAAQDLIDGTDVQRQICDEVTYIHLMFDRHEVIYANGMATESFLASDLALSGLADASRESLLATLPDLRSASTAHPEPARPCLAAHEAQLLSRTIAAARRPM</sequence>
<gene>
    <name evidence="2" type="ORF">SAMN05443432_104247</name>
</gene>
<proteinExistence type="predicted"/>
<evidence type="ECO:0000259" key="1">
    <source>
        <dbReference type="Pfam" id="PF13403"/>
    </source>
</evidence>
<dbReference type="RefSeq" id="WP_149779419.1">
    <property type="nucleotide sequence ID" value="NZ_FRCB01000004.1"/>
</dbReference>
<protein>
    <submittedName>
        <fullName evidence="2">Hint domain-containing protein</fullName>
    </submittedName>
</protein>
<dbReference type="AlphaFoldDB" id="A0A1M7FLU3"/>
<dbReference type="EMBL" id="FRCB01000004">
    <property type="protein sequence ID" value="SHM04986.1"/>
    <property type="molecule type" value="Genomic_DNA"/>
</dbReference>
<organism evidence="2 3">
    <name type="scientific">Roseovarius litoreus</name>
    <dbReference type="NCBI Taxonomy" id="1155722"/>
    <lineage>
        <taxon>Bacteria</taxon>
        <taxon>Pseudomonadati</taxon>
        <taxon>Pseudomonadota</taxon>
        <taxon>Alphaproteobacteria</taxon>
        <taxon>Rhodobacterales</taxon>
        <taxon>Roseobacteraceae</taxon>
        <taxon>Roseovarius</taxon>
    </lineage>
</organism>
<dbReference type="SUPFAM" id="SSF51294">
    <property type="entry name" value="Hedgehog/intein (Hint) domain"/>
    <property type="match status" value="1"/>
</dbReference>
<accession>A0A1M7FLU3</accession>
<evidence type="ECO:0000313" key="2">
    <source>
        <dbReference type="EMBL" id="SHM04986.1"/>
    </source>
</evidence>
<dbReference type="InterPro" id="IPR036844">
    <property type="entry name" value="Hint_dom_sf"/>
</dbReference>
<reference evidence="2 3" key="1">
    <citation type="submission" date="2016-11" db="EMBL/GenBank/DDBJ databases">
        <authorList>
            <person name="Varghese N."/>
            <person name="Submissions S."/>
        </authorList>
    </citation>
    <scope>NUCLEOTIDE SEQUENCE [LARGE SCALE GENOMIC DNA]</scope>
    <source>
        <strain evidence="2 3">DSM 28249</strain>
    </source>
</reference>
<dbReference type="Gene3D" id="2.170.16.10">
    <property type="entry name" value="Hedgehog/Intein (Hint) domain"/>
    <property type="match status" value="1"/>
</dbReference>
<keyword evidence="3" id="KW-1185">Reference proteome</keyword>
<name>A0A1M7FLU3_9RHOB</name>